<dbReference type="InterPro" id="IPR052190">
    <property type="entry name" value="Euk-Arch_PrmC-MTase"/>
</dbReference>
<sequence length="247" mass="25394">MTDLLAPAGASVRSAAVAPPTEGLLPHEFTLGDSVYAPQDDSFLLIEVMRAETDVIAGRRVLDLCCGSGVIGIAAACLGAREVVAFDINPEAVRSTAVNAADAGVVVDARRGSIDEALAAGPFDVVLSNPPYVPAPDGAAGVVTGGDMTATAWDAGTDGRSVLDPLCRAVPGLLAAEGVCLFVHSETSGVDRTLAMLRDGGIDAETVAHGHIPLGPVLRERAEWLSRRGLLPPAARSEMLAVVRGRR</sequence>
<dbReference type="PANTHER" id="PTHR45875:SF1">
    <property type="entry name" value="METHYLTRANSFERASE N6AMT1"/>
    <property type="match status" value="1"/>
</dbReference>
<comment type="similarity">
    <text evidence="1">Belongs to the eukaryotic/archaeal PrmC-related family.</text>
</comment>
<dbReference type="SUPFAM" id="SSF53335">
    <property type="entry name" value="S-adenosyl-L-methionine-dependent methyltransferases"/>
    <property type="match status" value="1"/>
</dbReference>
<keyword evidence="4" id="KW-0949">S-adenosyl-L-methionine</keyword>
<dbReference type="Proteomes" id="UP001432128">
    <property type="component" value="Chromosome"/>
</dbReference>
<dbReference type="InterPro" id="IPR007848">
    <property type="entry name" value="Small_mtfrase_dom"/>
</dbReference>
<name>A0AAU4K4D2_9NOCA</name>
<dbReference type="GO" id="GO:0008170">
    <property type="term" value="F:N-methyltransferase activity"/>
    <property type="evidence" value="ECO:0007669"/>
    <property type="project" value="UniProtKB-ARBA"/>
</dbReference>
<dbReference type="KEGG" id="whr:OG579_03900"/>
<evidence type="ECO:0000256" key="4">
    <source>
        <dbReference type="ARBA" id="ARBA00022691"/>
    </source>
</evidence>
<dbReference type="CDD" id="cd02440">
    <property type="entry name" value="AdoMet_MTases"/>
    <property type="match status" value="1"/>
</dbReference>
<dbReference type="PANTHER" id="PTHR45875">
    <property type="entry name" value="METHYLTRANSFERASE N6AMT1"/>
    <property type="match status" value="1"/>
</dbReference>
<dbReference type="GO" id="GO:0003676">
    <property type="term" value="F:nucleic acid binding"/>
    <property type="evidence" value="ECO:0007669"/>
    <property type="project" value="InterPro"/>
</dbReference>
<dbReference type="InterPro" id="IPR004557">
    <property type="entry name" value="PrmC-related"/>
</dbReference>
<protein>
    <submittedName>
        <fullName evidence="6">Methyltransferase</fullName>
    </submittedName>
</protein>
<evidence type="ECO:0000256" key="3">
    <source>
        <dbReference type="ARBA" id="ARBA00022679"/>
    </source>
</evidence>
<dbReference type="RefSeq" id="WP_328858163.1">
    <property type="nucleotide sequence ID" value="NZ_CP108021.1"/>
</dbReference>
<evidence type="ECO:0000313" key="6">
    <source>
        <dbReference type="EMBL" id="WUM20973.1"/>
    </source>
</evidence>
<keyword evidence="2 6" id="KW-0489">Methyltransferase</keyword>
<evidence type="ECO:0000256" key="2">
    <source>
        <dbReference type="ARBA" id="ARBA00022603"/>
    </source>
</evidence>
<reference evidence="6 7" key="1">
    <citation type="submission" date="2022-10" db="EMBL/GenBank/DDBJ databases">
        <title>The complete genomes of actinobacterial strains from the NBC collection.</title>
        <authorList>
            <person name="Joergensen T.S."/>
            <person name="Alvarez Arevalo M."/>
            <person name="Sterndorff E.B."/>
            <person name="Faurdal D."/>
            <person name="Vuksanovic O."/>
            <person name="Mourched A.-S."/>
            <person name="Charusanti P."/>
            <person name="Shaw S."/>
            <person name="Blin K."/>
            <person name="Weber T."/>
        </authorList>
    </citation>
    <scope>NUCLEOTIDE SEQUENCE [LARGE SCALE GENOMIC DNA]</scope>
    <source>
        <strain evidence="6 7">NBC_00319</strain>
    </source>
</reference>
<evidence type="ECO:0000313" key="7">
    <source>
        <dbReference type="Proteomes" id="UP001432128"/>
    </source>
</evidence>
<keyword evidence="7" id="KW-1185">Reference proteome</keyword>
<dbReference type="GO" id="GO:0035657">
    <property type="term" value="C:eRF1 methyltransferase complex"/>
    <property type="evidence" value="ECO:0007669"/>
    <property type="project" value="TreeGrafter"/>
</dbReference>
<keyword evidence="3" id="KW-0808">Transferase</keyword>
<proteinExistence type="inferred from homology"/>
<dbReference type="GO" id="GO:0008757">
    <property type="term" value="F:S-adenosylmethionine-dependent methyltransferase activity"/>
    <property type="evidence" value="ECO:0007669"/>
    <property type="project" value="TreeGrafter"/>
</dbReference>
<feature type="domain" description="Methyltransferase small" evidence="5">
    <location>
        <begin position="42"/>
        <end position="133"/>
    </location>
</feature>
<dbReference type="Gene3D" id="3.40.50.150">
    <property type="entry name" value="Vaccinia Virus protein VP39"/>
    <property type="match status" value="1"/>
</dbReference>
<dbReference type="Pfam" id="PF05175">
    <property type="entry name" value="MTS"/>
    <property type="match status" value="1"/>
</dbReference>
<evidence type="ECO:0000256" key="1">
    <source>
        <dbReference type="ARBA" id="ARBA00006149"/>
    </source>
</evidence>
<gene>
    <name evidence="6" type="ORF">OG579_03900</name>
</gene>
<dbReference type="NCBIfam" id="TIGR00537">
    <property type="entry name" value="hemK_rel_arch"/>
    <property type="match status" value="1"/>
</dbReference>
<evidence type="ECO:0000259" key="5">
    <source>
        <dbReference type="Pfam" id="PF05175"/>
    </source>
</evidence>
<dbReference type="EMBL" id="CP108021">
    <property type="protein sequence ID" value="WUM20973.1"/>
    <property type="molecule type" value="Genomic_DNA"/>
</dbReference>
<dbReference type="AlphaFoldDB" id="A0AAU4K4D2"/>
<dbReference type="GO" id="GO:0032259">
    <property type="term" value="P:methylation"/>
    <property type="evidence" value="ECO:0007669"/>
    <property type="project" value="UniProtKB-KW"/>
</dbReference>
<dbReference type="PROSITE" id="PS00092">
    <property type="entry name" value="N6_MTASE"/>
    <property type="match status" value="1"/>
</dbReference>
<dbReference type="GO" id="GO:0008276">
    <property type="term" value="F:protein methyltransferase activity"/>
    <property type="evidence" value="ECO:0007669"/>
    <property type="project" value="TreeGrafter"/>
</dbReference>
<dbReference type="InterPro" id="IPR002052">
    <property type="entry name" value="DNA_methylase_N6_adenine_CS"/>
</dbReference>
<dbReference type="InterPro" id="IPR029063">
    <property type="entry name" value="SAM-dependent_MTases_sf"/>
</dbReference>
<organism evidence="6 7">
    <name type="scientific">Williamsia herbipolensis</name>
    <dbReference type="NCBI Taxonomy" id="1603258"/>
    <lineage>
        <taxon>Bacteria</taxon>
        <taxon>Bacillati</taxon>
        <taxon>Actinomycetota</taxon>
        <taxon>Actinomycetes</taxon>
        <taxon>Mycobacteriales</taxon>
        <taxon>Nocardiaceae</taxon>
        <taxon>Williamsia</taxon>
    </lineage>
</organism>
<accession>A0AAU4K4D2</accession>